<proteinExistence type="predicted"/>
<feature type="region of interest" description="Disordered" evidence="1">
    <location>
        <begin position="28"/>
        <end position="55"/>
    </location>
</feature>
<feature type="compositionally biased region" description="Basic and acidic residues" evidence="1">
    <location>
        <begin position="28"/>
        <end position="45"/>
    </location>
</feature>
<reference evidence="2 3" key="1">
    <citation type="journal article" date="2019" name="Commun. Biol.">
        <title>The bagworm genome reveals a unique fibroin gene that provides high tensile strength.</title>
        <authorList>
            <person name="Kono N."/>
            <person name="Nakamura H."/>
            <person name="Ohtoshi R."/>
            <person name="Tomita M."/>
            <person name="Numata K."/>
            <person name="Arakawa K."/>
        </authorList>
    </citation>
    <scope>NUCLEOTIDE SEQUENCE [LARGE SCALE GENOMIC DNA]</scope>
</reference>
<gene>
    <name evidence="2" type="ORF">EVAR_19947_1</name>
</gene>
<name>A0A4C1YGU6_EUMVA</name>
<dbReference type="EMBL" id="BGZK01001243">
    <property type="protein sequence ID" value="GBP75298.1"/>
    <property type="molecule type" value="Genomic_DNA"/>
</dbReference>
<sequence>MRSRLSAGRGSKKPEAYSRAALLASKFKDFEQGRTHSRSKSESNQKKIPGIQSENETVIGIETKTCRSAAVTTNSPVARKLVPSYKKTGIRIKHQTKMGIENETPINNYNTRNEK</sequence>
<evidence type="ECO:0000256" key="1">
    <source>
        <dbReference type="SAM" id="MobiDB-lite"/>
    </source>
</evidence>
<organism evidence="2 3">
    <name type="scientific">Eumeta variegata</name>
    <name type="common">Bagworm moth</name>
    <name type="synonym">Eumeta japonica</name>
    <dbReference type="NCBI Taxonomy" id="151549"/>
    <lineage>
        <taxon>Eukaryota</taxon>
        <taxon>Metazoa</taxon>
        <taxon>Ecdysozoa</taxon>
        <taxon>Arthropoda</taxon>
        <taxon>Hexapoda</taxon>
        <taxon>Insecta</taxon>
        <taxon>Pterygota</taxon>
        <taxon>Neoptera</taxon>
        <taxon>Endopterygota</taxon>
        <taxon>Lepidoptera</taxon>
        <taxon>Glossata</taxon>
        <taxon>Ditrysia</taxon>
        <taxon>Tineoidea</taxon>
        <taxon>Psychidae</taxon>
        <taxon>Oiketicinae</taxon>
        <taxon>Eumeta</taxon>
    </lineage>
</organism>
<protein>
    <submittedName>
        <fullName evidence="2">Uncharacterized protein</fullName>
    </submittedName>
</protein>
<evidence type="ECO:0000313" key="3">
    <source>
        <dbReference type="Proteomes" id="UP000299102"/>
    </source>
</evidence>
<keyword evidence="3" id="KW-1185">Reference proteome</keyword>
<accession>A0A4C1YGU6</accession>
<dbReference type="AlphaFoldDB" id="A0A4C1YGU6"/>
<comment type="caution">
    <text evidence="2">The sequence shown here is derived from an EMBL/GenBank/DDBJ whole genome shotgun (WGS) entry which is preliminary data.</text>
</comment>
<dbReference type="Proteomes" id="UP000299102">
    <property type="component" value="Unassembled WGS sequence"/>
</dbReference>
<evidence type="ECO:0000313" key="2">
    <source>
        <dbReference type="EMBL" id="GBP75298.1"/>
    </source>
</evidence>